<keyword evidence="2 6" id="KW-0677">Repeat</keyword>
<reference evidence="10 11" key="1">
    <citation type="submission" date="2013-11" db="EMBL/GenBank/DDBJ databases">
        <title>Complete genome sequence of Rhizobium gallicum bv. gallicum R602.</title>
        <authorList>
            <person name="Bustos P."/>
            <person name="Santamaria R.I."/>
            <person name="Lozano L."/>
            <person name="Acosta J.L."/>
            <person name="Ormeno-Orrillo E."/>
            <person name="Rogel M.A."/>
            <person name="Romero D."/>
            <person name="Cevallos M.A."/>
            <person name="Martinez-Romero E."/>
            <person name="Gonzalez V."/>
        </authorList>
    </citation>
    <scope>NUCLEOTIDE SEQUENCE [LARGE SCALE GENOMIC DNA]</scope>
    <source>
        <strain evidence="10 11">R602</strain>
        <plasmid evidence="10 11">pRgalR602c</plasmid>
    </source>
</reference>
<sequence>MPQIDLNRLIRTLEPSLRVGLETAASIAVRHQHPAVDIAHWLRALLDVADVAPVLEEVGISLQTLRSELDAAIGDVAREEGRALALSQNLLTLAREAWLVASLQFGRNRVLVADVLSALISDSTLRVLVRAIAPSLRDLDGKALEKLLKKTEPDEGGAESAILPAAGRTSPNGVDDNEFLRLYTRDMTADARAGRIDPVIGRNREQRQLIDILMRRRQNNPILVGEAGVGKTAVAEALALQIADGNVPDKLKAVRLLTLDLSLLQAGAGVKGEFERRLHGVVDAVKASAQPIILFIDEAHSLIGAGGQAGQGDAANILKPALARGELRTIAATTWSEYKRFIEKDAALTRRFQTVHVQEPDEETAIRMLRGVAETFAAHHKVRIRDEALIAAVRLSARYLPARQLPDKAISLIDTAAASVSLARQTIPEPLRNLRSEHDLLEAEATWLSSEPDTPENTERLARIDAQIKLISSEIDALQTKYDEELRLLKEADRLEAAFVPRRVEDIPEPAEEPSNVAPFPASGLSAQGARAAFAVAERKLQQAAGEAALVPRVVDKDIIATIVARWTGIPVGKLLADQVQTTKSLDDRLKERIVGQDPAIGRIADTMRAARAGLSDPRRPPAVFLLVGMSGTGKTETALSLADLYYGGSQQLTTINMSEFKEEHKISMLLGSPPGYVGYGEGGVLTEAVRRRPYGVLLLDEIDKAHSGVQEIFYQVFDKGTLRDGEGRDIDFKNTTIFMTANAGSELLAALAADPDAMPDGEALEALLLPELQKHFKPAFLGRTIILPFLPLQREALSAIVDMQIGRIRDRVTATYGTALSLSDEAREALVSGAKTSVMGARAIEVMIARELLPVLSIFFLDRMSDGRKVSHVLINFDSGRFGIKPSSAADEKVFAGPDENRQADEAVPDGEGRSASTTDRKANAP</sequence>
<organism evidence="10 11">
    <name type="scientific">Rhizobium gallicum bv. gallicum R602sp</name>
    <dbReference type="NCBI Taxonomy" id="1041138"/>
    <lineage>
        <taxon>Bacteria</taxon>
        <taxon>Pseudomonadati</taxon>
        <taxon>Pseudomonadota</taxon>
        <taxon>Alphaproteobacteria</taxon>
        <taxon>Hyphomicrobiales</taxon>
        <taxon>Rhizobiaceae</taxon>
        <taxon>Rhizobium/Agrobacterium group</taxon>
        <taxon>Rhizobium</taxon>
    </lineage>
</organism>
<keyword evidence="4" id="KW-0067">ATP-binding</keyword>
<dbReference type="SUPFAM" id="SSF81923">
    <property type="entry name" value="Double Clp-N motif"/>
    <property type="match status" value="1"/>
</dbReference>
<evidence type="ECO:0000256" key="4">
    <source>
        <dbReference type="ARBA" id="ARBA00022840"/>
    </source>
</evidence>
<dbReference type="HOGENOM" id="CLU_005070_2_0_5"/>
<dbReference type="SMART" id="SM00382">
    <property type="entry name" value="AAA"/>
    <property type="match status" value="2"/>
</dbReference>
<dbReference type="Pfam" id="PF10431">
    <property type="entry name" value="ClpB_D2-small"/>
    <property type="match status" value="1"/>
</dbReference>
<keyword evidence="7" id="KW-0175">Coiled coil</keyword>
<feature type="coiled-coil region" evidence="7">
    <location>
        <begin position="431"/>
        <end position="495"/>
    </location>
</feature>
<dbReference type="InterPro" id="IPR003959">
    <property type="entry name" value="ATPase_AAA_core"/>
</dbReference>
<dbReference type="InterPro" id="IPR041546">
    <property type="entry name" value="ClpA/ClpB_AAA_lid"/>
</dbReference>
<evidence type="ECO:0000256" key="8">
    <source>
        <dbReference type="SAM" id="MobiDB-lite"/>
    </source>
</evidence>
<dbReference type="PROSITE" id="PS00870">
    <property type="entry name" value="CLPAB_1"/>
    <property type="match status" value="1"/>
</dbReference>
<protein>
    <submittedName>
        <fullName evidence="10">Type VI secretion system ATPase protein ClpV1 2</fullName>
    </submittedName>
</protein>
<evidence type="ECO:0000313" key="11">
    <source>
        <dbReference type="Proteomes" id="UP000031368"/>
    </source>
</evidence>
<dbReference type="Pfam" id="PF17871">
    <property type="entry name" value="AAA_lid_9"/>
    <property type="match status" value="1"/>
</dbReference>
<dbReference type="Gene3D" id="1.10.1780.10">
    <property type="entry name" value="Clp, N-terminal domain"/>
    <property type="match status" value="1"/>
</dbReference>
<dbReference type="InterPro" id="IPR036628">
    <property type="entry name" value="Clp_N_dom_sf"/>
</dbReference>
<dbReference type="CDD" id="cd00009">
    <property type="entry name" value="AAA"/>
    <property type="match status" value="1"/>
</dbReference>
<dbReference type="Pfam" id="PF07724">
    <property type="entry name" value="AAA_2"/>
    <property type="match status" value="1"/>
</dbReference>
<dbReference type="InterPro" id="IPR004176">
    <property type="entry name" value="Clp_R_N"/>
</dbReference>
<dbReference type="RefSeq" id="WP_040115799.1">
    <property type="nucleotide sequence ID" value="NZ_CP006880.1"/>
</dbReference>
<dbReference type="NCBIfam" id="TIGR03345">
    <property type="entry name" value="VI_ClpV1"/>
    <property type="match status" value="1"/>
</dbReference>
<keyword evidence="10" id="KW-0614">Plasmid</keyword>
<feature type="region of interest" description="Disordered" evidence="8">
    <location>
        <begin position="893"/>
        <end position="927"/>
    </location>
</feature>
<dbReference type="InterPro" id="IPR017729">
    <property type="entry name" value="ATPase_T6SS_ClpV1"/>
</dbReference>
<dbReference type="InterPro" id="IPR003593">
    <property type="entry name" value="AAA+_ATPase"/>
</dbReference>
<evidence type="ECO:0000313" key="10">
    <source>
        <dbReference type="EMBL" id="AJD45629.1"/>
    </source>
</evidence>
<dbReference type="Proteomes" id="UP000031368">
    <property type="component" value="Plasmid pRgalR602c"/>
</dbReference>
<feature type="compositionally biased region" description="Basic and acidic residues" evidence="8">
    <location>
        <begin position="893"/>
        <end position="906"/>
    </location>
</feature>
<dbReference type="Pfam" id="PF02861">
    <property type="entry name" value="Clp_N"/>
    <property type="match status" value="1"/>
</dbReference>
<dbReference type="PROSITE" id="PS51903">
    <property type="entry name" value="CLP_R"/>
    <property type="match status" value="1"/>
</dbReference>
<dbReference type="Gene3D" id="3.40.50.300">
    <property type="entry name" value="P-loop containing nucleotide triphosphate hydrolases"/>
    <property type="match status" value="3"/>
</dbReference>
<evidence type="ECO:0000256" key="6">
    <source>
        <dbReference type="PROSITE-ProRule" id="PRU01251"/>
    </source>
</evidence>
<dbReference type="SMART" id="SM01086">
    <property type="entry name" value="ClpB_D2-small"/>
    <property type="match status" value="1"/>
</dbReference>
<gene>
    <name evidence="10" type="primary">clpV1-2</name>
    <name evidence="10" type="ORF">RGR602_PC01603</name>
</gene>
<evidence type="ECO:0000259" key="9">
    <source>
        <dbReference type="PROSITE" id="PS51903"/>
    </source>
</evidence>
<dbReference type="Gene3D" id="1.10.8.60">
    <property type="match status" value="1"/>
</dbReference>
<dbReference type="PANTHER" id="PTHR11638">
    <property type="entry name" value="ATP-DEPENDENT CLP PROTEASE"/>
    <property type="match status" value="1"/>
</dbReference>
<dbReference type="EMBL" id="CP006880">
    <property type="protein sequence ID" value="AJD45629.1"/>
    <property type="molecule type" value="Genomic_DNA"/>
</dbReference>
<dbReference type="Pfam" id="PF00004">
    <property type="entry name" value="AAA"/>
    <property type="match status" value="1"/>
</dbReference>
<dbReference type="GO" id="GO:0005524">
    <property type="term" value="F:ATP binding"/>
    <property type="evidence" value="ECO:0007669"/>
    <property type="project" value="UniProtKB-KW"/>
</dbReference>
<dbReference type="GO" id="GO:0034605">
    <property type="term" value="P:cellular response to heat"/>
    <property type="evidence" value="ECO:0007669"/>
    <property type="project" value="TreeGrafter"/>
</dbReference>
<geneLocation type="plasmid" evidence="10 11">
    <name>pRgalR602c</name>
</geneLocation>
<name>A0A0B4XCA2_9HYPH</name>
<evidence type="ECO:0000256" key="1">
    <source>
        <dbReference type="ARBA" id="ARBA00008675"/>
    </source>
</evidence>
<evidence type="ECO:0000256" key="7">
    <source>
        <dbReference type="SAM" id="Coils"/>
    </source>
</evidence>
<dbReference type="SUPFAM" id="SSF52540">
    <property type="entry name" value="P-loop containing nucleoside triphosphate hydrolases"/>
    <property type="match status" value="2"/>
</dbReference>
<keyword evidence="5" id="KW-0143">Chaperone</keyword>
<proteinExistence type="inferred from homology"/>
<dbReference type="GO" id="GO:0005737">
    <property type="term" value="C:cytoplasm"/>
    <property type="evidence" value="ECO:0007669"/>
    <property type="project" value="TreeGrafter"/>
</dbReference>
<dbReference type="InterPro" id="IPR027417">
    <property type="entry name" value="P-loop_NTPase"/>
</dbReference>
<dbReference type="InterPro" id="IPR050130">
    <property type="entry name" value="ClpA_ClpB"/>
</dbReference>
<evidence type="ECO:0000256" key="3">
    <source>
        <dbReference type="ARBA" id="ARBA00022741"/>
    </source>
</evidence>
<dbReference type="InterPro" id="IPR018368">
    <property type="entry name" value="ClpA/B_CS1"/>
</dbReference>
<comment type="similarity">
    <text evidence="1">Belongs to the ClpA/ClpB family.</text>
</comment>
<dbReference type="KEGG" id="rga:RGR602_PC01603"/>
<dbReference type="GO" id="GO:0016887">
    <property type="term" value="F:ATP hydrolysis activity"/>
    <property type="evidence" value="ECO:0007669"/>
    <property type="project" value="InterPro"/>
</dbReference>
<dbReference type="InterPro" id="IPR019489">
    <property type="entry name" value="Clp_ATPase_C"/>
</dbReference>
<keyword evidence="3" id="KW-0547">Nucleotide-binding</keyword>
<dbReference type="AlphaFoldDB" id="A0A0B4XCA2"/>
<feature type="domain" description="Clp R" evidence="9">
    <location>
        <begin position="6"/>
        <end position="150"/>
    </location>
</feature>
<dbReference type="PRINTS" id="PR00300">
    <property type="entry name" value="CLPPROTEASEA"/>
</dbReference>
<evidence type="ECO:0000256" key="5">
    <source>
        <dbReference type="ARBA" id="ARBA00023186"/>
    </source>
</evidence>
<keyword evidence="11" id="KW-1185">Reference proteome</keyword>
<dbReference type="CDD" id="cd19499">
    <property type="entry name" value="RecA-like_ClpB_Hsp104-like"/>
    <property type="match status" value="1"/>
</dbReference>
<evidence type="ECO:0000256" key="2">
    <source>
        <dbReference type="ARBA" id="ARBA00022737"/>
    </source>
</evidence>
<accession>A0A0B4XCA2</accession>
<dbReference type="InterPro" id="IPR001270">
    <property type="entry name" value="ClpA/B"/>
</dbReference>
<dbReference type="PANTHER" id="PTHR11638:SF184">
    <property type="entry name" value="ATPASE WITH CHAPERONE ACTIVITY"/>
    <property type="match status" value="1"/>
</dbReference>